<accession>A0A7Y2EDB6</accession>
<reference evidence="3 4" key="1">
    <citation type="submission" date="2020-03" db="EMBL/GenBank/DDBJ databases">
        <title>Metabolic flexibility allows generalist bacteria to become dominant in a frequently disturbed ecosystem.</title>
        <authorList>
            <person name="Chen Y.-J."/>
            <person name="Leung P.M."/>
            <person name="Bay S.K."/>
            <person name="Hugenholtz P."/>
            <person name="Kessler A.J."/>
            <person name="Shelley G."/>
            <person name="Waite D.W."/>
            <person name="Cook P.L."/>
            <person name="Greening C."/>
        </authorList>
    </citation>
    <scope>NUCLEOTIDE SEQUENCE [LARGE SCALE GENOMIC DNA]</scope>
    <source>
        <strain evidence="3">SS_bin_28</strain>
    </source>
</reference>
<dbReference type="SUPFAM" id="SSF51445">
    <property type="entry name" value="(Trans)glycosidases"/>
    <property type="match status" value="1"/>
</dbReference>
<dbReference type="InterPro" id="IPR006047">
    <property type="entry name" value="GH13_cat_dom"/>
</dbReference>
<dbReference type="Proteomes" id="UP000547674">
    <property type="component" value="Unassembled WGS sequence"/>
</dbReference>
<feature type="domain" description="Glycosyl hydrolase family 13 catalytic" evidence="2">
    <location>
        <begin position="43"/>
        <end position="365"/>
    </location>
</feature>
<dbReference type="AlphaFoldDB" id="A0A7Y2EDB6"/>
<dbReference type="InterPro" id="IPR017853">
    <property type="entry name" value="GH"/>
</dbReference>
<dbReference type="PANTHER" id="PTHR10357">
    <property type="entry name" value="ALPHA-AMYLASE FAMILY MEMBER"/>
    <property type="match status" value="1"/>
</dbReference>
<proteinExistence type="predicted"/>
<dbReference type="SMART" id="SM00642">
    <property type="entry name" value="Aamy"/>
    <property type="match status" value="1"/>
</dbReference>
<feature type="region of interest" description="Disordered" evidence="1">
    <location>
        <begin position="1"/>
        <end position="20"/>
    </location>
</feature>
<evidence type="ECO:0000313" key="3">
    <source>
        <dbReference type="EMBL" id="NNF07890.1"/>
    </source>
</evidence>
<sequence>MNKRKDSVPETDPGRNIHFREGTLSAEPGLRCPSSFEQGFLYSIYPRAFSNEGTLDAVLPHLDRLVNLGACGLWFLPLHPVGLLARKGSLGSPYSIRNYQELDPAYGTVEGFARLVQEAHDRGLKVILDFVANHAAHDHHLLSSHPEYFHHDDQGHPTQRVSDWSDIVDWNFESPEVSDYLIQSGSFWMREVGLDGFRCDVAGMVPLKFWNRFREAIAEVHPEPFLLAEWQDALHHVSAFNASYDWHVFRTMREVAQGKASLSTLEQSFTDWTTNFPKRAIPLRFLENHDENRVMSYLNAKRLPAYAAVAFLSGGLPLIYNGQEIGAKHRPSLFEADPIPWEADYDPKVERTYQSIFELARDPLWGVGNDTVPFQLEGAFGIRRSREGALGVLLANMGTSPIQLTRPEPDRSWSVLLGPEEERFDLLPGEVWIGRSDR</sequence>
<dbReference type="GO" id="GO:0009313">
    <property type="term" value="P:oligosaccharide catabolic process"/>
    <property type="evidence" value="ECO:0007669"/>
    <property type="project" value="TreeGrafter"/>
</dbReference>
<evidence type="ECO:0000256" key="1">
    <source>
        <dbReference type="SAM" id="MobiDB-lite"/>
    </source>
</evidence>
<dbReference type="EMBL" id="JABDJR010000566">
    <property type="protein sequence ID" value="NNF07890.1"/>
    <property type="molecule type" value="Genomic_DNA"/>
</dbReference>
<dbReference type="Pfam" id="PF00128">
    <property type="entry name" value="Alpha-amylase"/>
    <property type="match status" value="2"/>
</dbReference>
<name>A0A7Y2EDB6_UNCEI</name>
<organism evidence="3 4">
    <name type="scientific">Eiseniibacteriota bacterium</name>
    <dbReference type="NCBI Taxonomy" id="2212470"/>
    <lineage>
        <taxon>Bacteria</taxon>
        <taxon>Candidatus Eiseniibacteriota</taxon>
    </lineage>
</organism>
<evidence type="ECO:0000313" key="4">
    <source>
        <dbReference type="Proteomes" id="UP000547674"/>
    </source>
</evidence>
<protein>
    <submittedName>
        <fullName evidence="3">Alpha-amylase</fullName>
    </submittedName>
</protein>
<comment type="caution">
    <text evidence="3">The sequence shown here is derived from an EMBL/GenBank/DDBJ whole genome shotgun (WGS) entry which is preliminary data.</text>
</comment>
<gene>
    <name evidence="3" type="ORF">HKN21_14090</name>
</gene>
<evidence type="ECO:0000259" key="2">
    <source>
        <dbReference type="SMART" id="SM00642"/>
    </source>
</evidence>
<dbReference type="PANTHER" id="PTHR10357:SF205">
    <property type="entry name" value="O-GLYCOSYL HYDROLASE FAMILY 13"/>
    <property type="match status" value="1"/>
</dbReference>
<dbReference type="Gene3D" id="3.20.20.80">
    <property type="entry name" value="Glycosidases"/>
    <property type="match status" value="1"/>
</dbReference>
<dbReference type="CDD" id="cd11313">
    <property type="entry name" value="AmyAc_arch_bac_AmyA"/>
    <property type="match status" value="1"/>
</dbReference>
<dbReference type="GO" id="GO:0004556">
    <property type="term" value="F:alpha-amylase activity"/>
    <property type="evidence" value="ECO:0007669"/>
    <property type="project" value="TreeGrafter"/>
</dbReference>